<dbReference type="GO" id="GO:0008270">
    <property type="term" value="F:zinc ion binding"/>
    <property type="evidence" value="ECO:0007669"/>
    <property type="project" value="UniProtKB-KW"/>
</dbReference>
<evidence type="ECO:0000256" key="5">
    <source>
        <dbReference type="ARBA" id="ARBA00023242"/>
    </source>
</evidence>
<keyword evidence="3" id="KW-0863">Zinc-finger</keyword>
<evidence type="ECO:0000256" key="1">
    <source>
        <dbReference type="ARBA" id="ARBA00004123"/>
    </source>
</evidence>
<feature type="region of interest" description="Disordered" evidence="6">
    <location>
        <begin position="479"/>
        <end position="502"/>
    </location>
</feature>
<evidence type="ECO:0000256" key="2">
    <source>
        <dbReference type="ARBA" id="ARBA00022723"/>
    </source>
</evidence>
<dbReference type="SUPFAM" id="SSF53098">
    <property type="entry name" value="Ribonuclease H-like"/>
    <property type="match status" value="1"/>
</dbReference>
<dbReference type="GO" id="GO:0046983">
    <property type="term" value="F:protein dimerization activity"/>
    <property type="evidence" value="ECO:0007669"/>
    <property type="project" value="InterPro"/>
</dbReference>
<dbReference type="OrthoDB" id="117690at2759"/>
<keyword evidence="2" id="KW-0479">Metal-binding</keyword>
<dbReference type="Proteomes" id="UP001153714">
    <property type="component" value="Chromosome 20"/>
</dbReference>
<dbReference type="SUPFAM" id="SSF140996">
    <property type="entry name" value="Hermes dimerisation domain"/>
    <property type="match status" value="1"/>
</dbReference>
<proteinExistence type="predicted"/>
<name>A0A9N9R587_9NEOP</name>
<reference evidence="8" key="2">
    <citation type="submission" date="2022-10" db="EMBL/GenBank/DDBJ databases">
        <authorList>
            <consortium name="ENA_rothamsted_submissions"/>
            <consortium name="culmorum"/>
            <person name="King R."/>
        </authorList>
    </citation>
    <scope>NUCLEOTIDE SEQUENCE</scope>
</reference>
<evidence type="ECO:0000313" key="9">
    <source>
        <dbReference type="Proteomes" id="UP001153714"/>
    </source>
</evidence>
<dbReference type="InterPro" id="IPR052035">
    <property type="entry name" value="ZnF_BED_domain_contain"/>
</dbReference>
<dbReference type="PANTHER" id="PTHR46481">
    <property type="entry name" value="ZINC FINGER BED DOMAIN-CONTAINING PROTEIN 4"/>
    <property type="match status" value="1"/>
</dbReference>
<dbReference type="InterPro" id="IPR012337">
    <property type="entry name" value="RNaseH-like_sf"/>
</dbReference>
<evidence type="ECO:0000259" key="7">
    <source>
        <dbReference type="Pfam" id="PF05699"/>
    </source>
</evidence>
<organism evidence="8 9">
    <name type="scientific">Diatraea saccharalis</name>
    <name type="common">sugarcane borer</name>
    <dbReference type="NCBI Taxonomy" id="40085"/>
    <lineage>
        <taxon>Eukaryota</taxon>
        <taxon>Metazoa</taxon>
        <taxon>Ecdysozoa</taxon>
        <taxon>Arthropoda</taxon>
        <taxon>Hexapoda</taxon>
        <taxon>Insecta</taxon>
        <taxon>Pterygota</taxon>
        <taxon>Neoptera</taxon>
        <taxon>Endopterygota</taxon>
        <taxon>Lepidoptera</taxon>
        <taxon>Glossata</taxon>
        <taxon>Ditrysia</taxon>
        <taxon>Pyraloidea</taxon>
        <taxon>Crambidae</taxon>
        <taxon>Crambinae</taxon>
        <taxon>Diatraea</taxon>
    </lineage>
</organism>
<dbReference type="InterPro" id="IPR008906">
    <property type="entry name" value="HATC_C_dom"/>
</dbReference>
<keyword evidence="4" id="KW-0862">Zinc</keyword>
<comment type="subcellular location">
    <subcellularLocation>
        <location evidence="1">Nucleus</location>
    </subcellularLocation>
</comment>
<dbReference type="GO" id="GO:0005634">
    <property type="term" value="C:nucleus"/>
    <property type="evidence" value="ECO:0007669"/>
    <property type="project" value="UniProtKB-SubCell"/>
</dbReference>
<dbReference type="AlphaFoldDB" id="A0A9N9R587"/>
<feature type="domain" description="HAT C-terminal dimerisation" evidence="7">
    <location>
        <begin position="537"/>
        <end position="617"/>
    </location>
</feature>
<keyword evidence="5" id="KW-0539">Nucleus</keyword>
<accession>A0A9N9R587</accession>
<gene>
    <name evidence="8" type="ORF">DIATSA_LOCUS7327</name>
</gene>
<sequence length="624" mass="71267">MASVTNSKTKNPIWKYFEICKDNPKLALCLLCKTNISRGGEGKKAKKPSTSGNEKTGALTTSAPIDPSKVEVPGPSPTTKQKQLTLRETTERKLLWDINDSRSKTYHYLIGEMIAIDNEPFAVVERVGFKRLMEKAVPQYKMPSRTYMTENVIPDIYDRIHTKIKSSILQAAAISVTSDMWTNQHNYGSFLSFTAHWLSPDLNLEHGVLAIKPFSGPHTGENIAKELNAIAEVWDIPKKKIHLVVHDSGANMIKGVRAAQYDSAKCFIHSLQRSVEESIKSQEEVCEMVAAARRIVTHFNHSGTAQQKLKSIRQELNLPDHQLLQDIITRWNSTYYLMVRLLEQKRAVSLYITDHEKLNNLTPSQWELMEQCVRLLKPFEEITKITSSGLSCVSEVIPHVAILLKYLEKPETAAKTSDLFMMRSTLKTKLEKRFDFDENDKYLVATFLDPRFKCSFLGTVQAERARHKILLDELKFSCDESSSNDDFAPPNKRRNTEQGASGTTLEEIHDDFWECYDEVAAANLPNEGMAKSDIASEIDFYLKCTRLDRRADPYKWWSANSKQYPKLTKFVKVYMSSPCSSVYSERLFSEAGLVYEEKRNRLLPANAEKLVFIHHNLPLINFKY</sequence>
<feature type="compositionally biased region" description="Polar residues" evidence="6">
    <location>
        <begin position="48"/>
        <end position="63"/>
    </location>
</feature>
<reference evidence="8" key="1">
    <citation type="submission" date="2021-12" db="EMBL/GenBank/DDBJ databases">
        <authorList>
            <person name="King R."/>
        </authorList>
    </citation>
    <scope>NUCLEOTIDE SEQUENCE</scope>
</reference>
<evidence type="ECO:0000256" key="6">
    <source>
        <dbReference type="SAM" id="MobiDB-lite"/>
    </source>
</evidence>
<evidence type="ECO:0000256" key="3">
    <source>
        <dbReference type="ARBA" id="ARBA00022771"/>
    </source>
</evidence>
<protein>
    <recommendedName>
        <fullName evidence="7">HAT C-terminal dimerisation domain-containing protein</fullName>
    </recommendedName>
</protein>
<dbReference type="PANTHER" id="PTHR46481:SF10">
    <property type="entry name" value="ZINC FINGER BED DOMAIN-CONTAINING PROTEIN 39"/>
    <property type="match status" value="1"/>
</dbReference>
<evidence type="ECO:0000256" key="4">
    <source>
        <dbReference type="ARBA" id="ARBA00022833"/>
    </source>
</evidence>
<dbReference type="Pfam" id="PF05699">
    <property type="entry name" value="Dimer_Tnp_hAT"/>
    <property type="match status" value="1"/>
</dbReference>
<keyword evidence="9" id="KW-1185">Reference proteome</keyword>
<dbReference type="EMBL" id="OU893351">
    <property type="protein sequence ID" value="CAG9789608.1"/>
    <property type="molecule type" value="Genomic_DNA"/>
</dbReference>
<feature type="region of interest" description="Disordered" evidence="6">
    <location>
        <begin position="39"/>
        <end position="86"/>
    </location>
</feature>
<evidence type="ECO:0000313" key="8">
    <source>
        <dbReference type="EMBL" id="CAG9789608.1"/>
    </source>
</evidence>